<dbReference type="AlphaFoldDB" id="A0A2Z7D3R3"/>
<keyword evidence="2" id="KW-1185">Reference proteome</keyword>
<evidence type="ECO:0000313" key="2">
    <source>
        <dbReference type="Proteomes" id="UP000250235"/>
    </source>
</evidence>
<proteinExistence type="predicted"/>
<gene>
    <name evidence="1" type="ORF">F511_34445</name>
</gene>
<evidence type="ECO:0000313" key="1">
    <source>
        <dbReference type="EMBL" id="KZV54242.1"/>
    </source>
</evidence>
<reference evidence="1 2" key="1">
    <citation type="journal article" date="2015" name="Proc. Natl. Acad. Sci. U.S.A.">
        <title>The resurrection genome of Boea hygrometrica: A blueprint for survival of dehydration.</title>
        <authorList>
            <person name="Xiao L."/>
            <person name="Yang G."/>
            <person name="Zhang L."/>
            <person name="Yang X."/>
            <person name="Zhao S."/>
            <person name="Ji Z."/>
            <person name="Zhou Q."/>
            <person name="Hu M."/>
            <person name="Wang Y."/>
            <person name="Chen M."/>
            <person name="Xu Y."/>
            <person name="Jin H."/>
            <person name="Xiao X."/>
            <person name="Hu G."/>
            <person name="Bao F."/>
            <person name="Hu Y."/>
            <person name="Wan P."/>
            <person name="Li L."/>
            <person name="Deng X."/>
            <person name="Kuang T."/>
            <person name="Xiang C."/>
            <person name="Zhu J.K."/>
            <person name="Oliver M.J."/>
            <person name="He Y."/>
        </authorList>
    </citation>
    <scope>NUCLEOTIDE SEQUENCE [LARGE SCALE GENOMIC DNA]</scope>
    <source>
        <strain evidence="2">cv. XS01</strain>
    </source>
</reference>
<dbReference type="EMBL" id="KQ989563">
    <property type="protein sequence ID" value="KZV54242.1"/>
    <property type="molecule type" value="Genomic_DNA"/>
</dbReference>
<sequence>MFGLHFRVENHIWNNSGNFEIFEILVKSGSRFDDILCRPCLAPTFEESVLLVIVARKVARASGNTALSSSCWMCWPLCAERLTTTVHSGHLSVAEFIELCLVFFGSLVGRSLLLLSGVSCIASAFYLCCHTTGRGGNPAGGDPGGG</sequence>
<protein>
    <submittedName>
        <fullName evidence="1">Transforming growth factor-beta receptor-associated protein 1-like</fullName>
    </submittedName>
</protein>
<name>A0A2Z7D3R3_9LAMI</name>
<dbReference type="Proteomes" id="UP000250235">
    <property type="component" value="Unassembled WGS sequence"/>
</dbReference>
<accession>A0A2Z7D3R3</accession>
<keyword evidence="1" id="KW-0675">Receptor</keyword>
<organism evidence="1 2">
    <name type="scientific">Dorcoceras hygrometricum</name>
    <dbReference type="NCBI Taxonomy" id="472368"/>
    <lineage>
        <taxon>Eukaryota</taxon>
        <taxon>Viridiplantae</taxon>
        <taxon>Streptophyta</taxon>
        <taxon>Embryophyta</taxon>
        <taxon>Tracheophyta</taxon>
        <taxon>Spermatophyta</taxon>
        <taxon>Magnoliopsida</taxon>
        <taxon>eudicotyledons</taxon>
        <taxon>Gunneridae</taxon>
        <taxon>Pentapetalae</taxon>
        <taxon>asterids</taxon>
        <taxon>lamiids</taxon>
        <taxon>Lamiales</taxon>
        <taxon>Gesneriaceae</taxon>
        <taxon>Didymocarpoideae</taxon>
        <taxon>Trichosporeae</taxon>
        <taxon>Loxocarpinae</taxon>
        <taxon>Dorcoceras</taxon>
    </lineage>
</organism>